<reference evidence="1 2" key="1">
    <citation type="journal article" date="2022" name="Allergy">
        <title>Genome assembly and annotation of Periplaneta americana reveal a comprehensive cockroach allergen profile.</title>
        <authorList>
            <person name="Wang L."/>
            <person name="Xiong Q."/>
            <person name="Saelim N."/>
            <person name="Wang L."/>
            <person name="Nong W."/>
            <person name="Wan A.T."/>
            <person name="Shi M."/>
            <person name="Liu X."/>
            <person name="Cao Q."/>
            <person name="Hui J.H.L."/>
            <person name="Sookrung N."/>
            <person name="Leung T.F."/>
            <person name="Tungtrongchitr A."/>
            <person name="Tsui S.K.W."/>
        </authorList>
    </citation>
    <scope>NUCLEOTIDE SEQUENCE [LARGE SCALE GENOMIC DNA]</scope>
    <source>
        <strain evidence="1">PWHHKU_190912</strain>
    </source>
</reference>
<protein>
    <recommendedName>
        <fullName evidence="3">A-kinase anchor protein 14</fullName>
    </recommendedName>
</protein>
<name>A0ABQ8SKV0_PERAM</name>
<dbReference type="Pfam" id="PF14469">
    <property type="entry name" value="AKAP28"/>
    <property type="match status" value="1"/>
</dbReference>
<proteinExistence type="predicted"/>
<organism evidence="1 2">
    <name type="scientific">Periplaneta americana</name>
    <name type="common">American cockroach</name>
    <name type="synonym">Blatta americana</name>
    <dbReference type="NCBI Taxonomy" id="6978"/>
    <lineage>
        <taxon>Eukaryota</taxon>
        <taxon>Metazoa</taxon>
        <taxon>Ecdysozoa</taxon>
        <taxon>Arthropoda</taxon>
        <taxon>Hexapoda</taxon>
        <taxon>Insecta</taxon>
        <taxon>Pterygota</taxon>
        <taxon>Neoptera</taxon>
        <taxon>Polyneoptera</taxon>
        <taxon>Dictyoptera</taxon>
        <taxon>Blattodea</taxon>
        <taxon>Blattoidea</taxon>
        <taxon>Blattidae</taxon>
        <taxon>Blattinae</taxon>
        <taxon>Periplaneta</taxon>
    </lineage>
</organism>
<dbReference type="EMBL" id="JAJSOF020000025">
    <property type="protein sequence ID" value="KAJ4434431.1"/>
    <property type="molecule type" value="Genomic_DNA"/>
</dbReference>
<dbReference type="PANTHER" id="PTHR35075:SF1">
    <property type="entry name" value="A-KINASE ANCHOR PROTEIN 14"/>
    <property type="match status" value="1"/>
</dbReference>
<dbReference type="Proteomes" id="UP001148838">
    <property type="component" value="Unassembled WGS sequence"/>
</dbReference>
<evidence type="ECO:0000313" key="2">
    <source>
        <dbReference type="Proteomes" id="UP001148838"/>
    </source>
</evidence>
<evidence type="ECO:0000313" key="1">
    <source>
        <dbReference type="EMBL" id="KAJ4434431.1"/>
    </source>
</evidence>
<comment type="caution">
    <text evidence="1">The sequence shown here is derived from an EMBL/GenBank/DDBJ whole genome shotgun (WGS) entry which is preliminary data.</text>
</comment>
<accession>A0ABQ8SKV0</accession>
<dbReference type="InterPro" id="IPR053084">
    <property type="entry name" value="AKAP"/>
</dbReference>
<dbReference type="InterPro" id="IPR025663">
    <property type="entry name" value="AKAP_28"/>
</dbReference>
<sequence length="194" mass="22916">MAGLCEGGNEPSGSLKAICKYKMQNVECEAYLDRETFPRRMVDRIIREAKAWLGIEEERRAEVCPDIEWPSNEEFTTDLGYSKLQEYISTWTRDDSWLHCINLVEWQMDAACDFYVYKVMWSMPTKTYPTPYAVASMFFTFEVSRIKPAYCPVEVKFVYEASRFVYQPGRANINEQRLYDIIDSKIKMFRNTEF</sequence>
<dbReference type="PANTHER" id="PTHR35075">
    <property type="entry name" value="A-KINASE ANCHOR PROTEIN 14"/>
    <property type="match status" value="1"/>
</dbReference>
<evidence type="ECO:0008006" key="3">
    <source>
        <dbReference type="Google" id="ProtNLM"/>
    </source>
</evidence>
<keyword evidence="2" id="KW-1185">Reference proteome</keyword>
<gene>
    <name evidence="1" type="ORF">ANN_22993</name>
</gene>